<reference evidence="1 2" key="1">
    <citation type="submission" date="2022-10" db="EMBL/GenBank/DDBJ databases">
        <title>Janthinobacterium sp. hw3 Genome sequencing.</title>
        <authorList>
            <person name="Park S."/>
        </authorList>
    </citation>
    <scope>NUCLEOTIDE SEQUENCE [LARGE SCALE GENOMIC DNA]</scope>
    <source>
        <strain evidence="2">hw3</strain>
    </source>
</reference>
<proteinExistence type="predicted"/>
<accession>A0ABT5K868</accession>
<comment type="caution">
    <text evidence="1">The sequence shown here is derived from an EMBL/GenBank/DDBJ whole genome shotgun (WGS) entry which is preliminary data.</text>
</comment>
<dbReference type="RefSeq" id="WP_273674553.1">
    <property type="nucleotide sequence ID" value="NZ_JAQQXR010000015.1"/>
</dbReference>
<evidence type="ECO:0000313" key="1">
    <source>
        <dbReference type="EMBL" id="MDC8760645.1"/>
    </source>
</evidence>
<name>A0ABT5K868_9BURK</name>
<sequence length="44" mass="5101">MHDNFCRIHKSLRVTPAMEAGIADHVWELEEVLQMVEANSKARH</sequence>
<protein>
    <submittedName>
        <fullName evidence="1">Uncharacterized protein</fullName>
    </submittedName>
</protein>
<keyword evidence="2" id="KW-1185">Reference proteome</keyword>
<dbReference type="EMBL" id="JAQQXR010000015">
    <property type="protein sequence ID" value="MDC8760645.1"/>
    <property type="molecule type" value="Genomic_DNA"/>
</dbReference>
<gene>
    <name evidence="1" type="ORF">OIK44_23950</name>
</gene>
<organism evidence="1 2">
    <name type="scientific">Janthinobacterium fluminis</name>
    <dbReference type="NCBI Taxonomy" id="2987524"/>
    <lineage>
        <taxon>Bacteria</taxon>
        <taxon>Pseudomonadati</taxon>
        <taxon>Pseudomonadota</taxon>
        <taxon>Betaproteobacteria</taxon>
        <taxon>Burkholderiales</taxon>
        <taxon>Oxalobacteraceae</taxon>
        <taxon>Janthinobacterium</taxon>
    </lineage>
</organism>
<dbReference type="Proteomes" id="UP001221208">
    <property type="component" value="Unassembled WGS sequence"/>
</dbReference>
<evidence type="ECO:0000313" key="2">
    <source>
        <dbReference type="Proteomes" id="UP001221208"/>
    </source>
</evidence>